<gene>
    <name evidence="9" type="ORF">SAMN04488036_101844</name>
</gene>
<sequence>MKSTLVGASILALTAGAALAGGIDRSGQGVNILFEDGDFAQFSYTGANPNVSGSGAGLGDHTDVANRYYTPSFGYKHTVNDALDIAIIYDQPFGADILYTAAPFAGGGADISTHGITGLVRYKLDNGLSFYGGARGVKAGGTITSSLGLLDAQGDYDFGGVFGVAYEKPEIALRAALTYATAITSSLEGTHNVVDPRLFDVDFPESVNLDLQTGVAPGTLVFATVRWVGWDGFNLTTSDGEWVSFDDNTITYTLGVGRQINDKLSLALSAGYEKSTGKETTTLLAPTSGSTSIGIAATYQISERFSISGGVSYIWLGDTFYDAGGPILNFQDNTAIGAGVRVGMHF</sequence>
<evidence type="ECO:0000256" key="2">
    <source>
        <dbReference type="ARBA" id="ARBA00008163"/>
    </source>
</evidence>
<feature type="chain" id="PRO_5011733519" evidence="8">
    <location>
        <begin position="21"/>
        <end position="346"/>
    </location>
</feature>
<evidence type="ECO:0000256" key="4">
    <source>
        <dbReference type="ARBA" id="ARBA00022692"/>
    </source>
</evidence>
<evidence type="ECO:0000256" key="3">
    <source>
        <dbReference type="ARBA" id="ARBA00022452"/>
    </source>
</evidence>
<feature type="signal peptide" evidence="8">
    <location>
        <begin position="1"/>
        <end position="20"/>
    </location>
</feature>
<dbReference type="STRING" id="1280847.SAMN04488036_101844"/>
<proteinExistence type="inferred from homology"/>
<comment type="subcellular location">
    <subcellularLocation>
        <location evidence="1">Cell outer membrane</location>
        <topology evidence="1">Multi-pass membrane protein</topology>
    </subcellularLocation>
</comment>
<dbReference type="InterPro" id="IPR005017">
    <property type="entry name" value="OMPP1/FadL/TodX"/>
</dbReference>
<keyword evidence="4" id="KW-0812">Transmembrane</keyword>
<dbReference type="EMBL" id="FOSZ01000001">
    <property type="protein sequence ID" value="SFK64388.1"/>
    <property type="molecule type" value="Genomic_DNA"/>
</dbReference>
<dbReference type="SUPFAM" id="SSF56935">
    <property type="entry name" value="Porins"/>
    <property type="match status" value="1"/>
</dbReference>
<dbReference type="GO" id="GO:0009279">
    <property type="term" value="C:cell outer membrane"/>
    <property type="evidence" value="ECO:0007669"/>
    <property type="project" value="UniProtKB-SubCell"/>
</dbReference>
<evidence type="ECO:0000256" key="8">
    <source>
        <dbReference type="SAM" id="SignalP"/>
    </source>
</evidence>
<organism evidence="9 10">
    <name type="scientific">Shimia haliotis</name>
    <dbReference type="NCBI Taxonomy" id="1280847"/>
    <lineage>
        <taxon>Bacteria</taxon>
        <taxon>Pseudomonadati</taxon>
        <taxon>Pseudomonadota</taxon>
        <taxon>Alphaproteobacteria</taxon>
        <taxon>Rhodobacterales</taxon>
        <taxon>Roseobacteraceae</taxon>
    </lineage>
</organism>
<dbReference type="Proteomes" id="UP000198851">
    <property type="component" value="Unassembled WGS sequence"/>
</dbReference>
<protein>
    <submittedName>
        <fullName evidence="9">Long-chain fatty acid transport protein</fullName>
    </submittedName>
</protein>
<name>A0A1I4B6A2_9RHOB</name>
<keyword evidence="6" id="KW-0472">Membrane</keyword>
<dbReference type="AlphaFoldDB" id="A0A1I4B6A2"/>
<evidence type="ECO:0000313" key="9">
    <source>
        <dbReference type="EMBL" id="SFK64388.1"/>
    </source>
</evidence>
<dbReference type="PANTHER" id="PTHR35093:SF8">
    <property type="entry name" value="OUTER MEMBRANE PROTEIN NMB0088-RELATED"/>
    <property type="match status" value="1"/>
</dbReference>
<dbReference type="Gene3D" id="2.40.160.60">
    <property type="entry name" value="Outer membrane protein transport protein (OMPP1/FadL/TodX)"/>
    <property type="match status" value="1"/>
</dbReference>
<keyword evidence="3" id="KW-1134">Transmembrane beta strand</keyword>
<dbReference type="PANTHER" id="PTHR35093">
    <property type="entry name" value="OUTER MEMBRANE PROTEIN NMB0088-RELATED"/>
    <property type="match status" value="1"/>
</dbReference>
<dbReference type="GO" id="GO:0015483">
    <property type="term" value="F:long-chain fatty acid transporting porin activity"/>
    <property type="evidence" value="ECO:0007669"/>
    <property type="project" value="TreeGrafter"/>
</dbReference>
<reference evidence="10" key="1">
    <citation type="submission" date="2016-10" db="EMBL/GenBank/DDBJ databases">
        <authorList>
            <person name="Varghese N."/>
            <person name="Submissions S."/>
        </authorList>
    </citation>
    <scope>NUCLEOTIDE SEQUENCE [LARGE SCALE GENOMIC DNA]</scope>
    <source>
        <strain evidence="10">DSM 28453</strain>
    </source>
</reference>
<evidence type="ECO:0000256" key="6">
    <source>
        <dbReference type="ARBA" id="ARBA00023136"/>
    </source>
</evidence>
<accession>A0A1I4B6A2</accession>
<keyword evidence="10" id="KW-1185">Reference proteome</keyword>
<keyword evidence="5 8" id="KW-0732">Signal</keyword>
<dbReference type="RefSeq" id="WP_093320603.1">
    <property type="nucleotide sequence ID" value="NZ_FOSZ01000001.1"/>
</dbReference>
<comment type="similarity">
    <text evidence="2">Belongs to the OmpP1/FadL family.</text>
</comment>
<keyword evidence="7" id="KW-0998">Cell outer membrane</keyword>
<evidence type="ECO:0000256" key="5">
    <source>
        <dbReference type="ARBA" id="ARBA00022729"/>
    </source>
</evidence>
<dbReference type="OrthoDB" id="6679728at2"/>
<evidence type="ECO:0000256" key="1">
    <source>
        <dbReference type="ARBA" id="ARBA00004571"/>
    </source>
</evidence>
<evidence type="ECO:0000313" key="10">
    <source>
        <dbReference type="Proteomes" id="UP000198851"/>
    </source>
</evidence>
<evidence type="ECO:0000256" key="7">
    <source>
        <dbReference type="ARBA" id="ARBA00023237"/>
    </source>
</evidence>